<dbReference type="InterPro" id="IPR013187">
    <property type="entry name" value="F-box-assoc_dom_typ3"/>
</dbReference>
<dbReference type="AlphaFoldDB" id="A0A1R3KGA9"/>
<dbReference type="Proteomes" id="UP000187203">
    <property type="component" value="Unassembled WGS sequence"/>
</dbReference>
<feature type="domain" description="F-box" evidence="1">
    <location>
        <begin position="18"/>
        <end position="58"/>
    </location>
</feature>
<dbReference type="SMART" id="SM00256">
    <property type="entry name" value="FBOX"/>
    <property type="match status" value="1"/>
</dbReference>
<dbReference type="InterPro" id="IPR017451">
    <property type="entry name" value="F-box-assoc_interact_dom"/>
</dbReference>
<dbReference type="InterPro" id="IPR050796">
    <property type="entry name" value="SCF_F-box_component"/>
</dbReference>
<dbReference type="PANTHER" id="PTHR31672">
    <property type="entry name" value="BNACNNG10540D PROTEIN"/>
    <property type="match status" value="1"/>
</dbReference>
<evidence type="ECO:0000313" key="2">
    <source>
        <dbReference type="EMBL" id="OMP06136.1"/>
    </source>
</evidence>
<sequence>MEETRKESKGNHEAGIHIPHDLILKIFESLQAKSVGRCRCVCKLWRSCLTDPEFINRHAMKARENPKKKEKLFWYSSEKNLFYKLDPETYCDLDHDDQSLSLAAGMNNAAEKLALPDKFANEYLWIVGSCNGFLCCLRTYYTTPKALLLLNSVTGESRVLCQFSTDDKSTVVNSRCNYGFGYDASTDDYKIIRFLGSPSVVNVFSLRNNCWRSIYYVLEIGQTRDYYMDVRDHLSVEIGGFLHWQFKSCGDSVFTFDLAQDKCGKLMIDVPNMGKDYEIVGIGVLDGCFYVTREETRRPYQYEIWVMKEYGVAQSWTKLIHLEFKPYDPYYANNSLKVFPTFDYDAKKGRLLLELPNNYRIFYYDFQHDSCYDLSTPEKGFYMLRWSIVTADIETLLSPNSPWLNMKKDV</sequence>
<dbReference type="InterPro" id="IPR001810">
    <property type="entry name" value="F-box_dom"/>
</dbReference>
<keyword evidence="3" id="KW-1185">Reference proteome</keyword>
<name>A0A1R3KGA9_9ROSI</name>
<dbReference type="NCBIfam" id="TIGR01640">
    <property type="entry name" value="F_box_assoc_1"/>
    <property type="match status" value="1"/>
</dbReference>
<protein>
    <recommendedName>
        <fullName evidence="1">F-box domain-containing protein</fullName>
    </recommendedName>
</protein>
<dbReference type="SUPFAM" id="SSF81383">
    <property type="entry name" value="F-box domain"/>
    <property type="match status" value="1"/>
</dbReference>
<evidence type="ECO:0000313" key="3">
    <source>
        <dbReference type="Proteomes" id="UP000187203"/>
    </source>
</evidence>
<dbReference type="PANTHER" id="PTHR31672:SF13">
    <property type="entry name" value="F-BOX PROTEIN CPR30-LIKE"/>
    <property type="match status" value="1"/>
</dbReference>
<reference evidence="3" key="1">
    <citation type="submission" date="2013-09" db="EMBL/GenBank/DDBJ databases">
        <title>Corchorus olitorius genome sequencing.</title>
        <authorList>
            <person name="Alam M."/>
            <person name="Haque M.S."/>
            <person name="Islam M.S."/>
            <person name="Emdad E.M."/>
            <person name="Islam M.M."/>
            <person name="Ahmed B."/>
            <person name="Halim A."/>
            <person name="Hossen Q.M.M."/>
            <person name="Hossain M.Z."/>
            <person name="Ahmed R."/>
            <person name="Khan M.M."/>
            <person name="Islam R."/>
            <person name="Rashid M.M."/>
            <person name="Khan S.A."/>
            <person name="Rahman M.S."/>
            <person name="Alam M."/>
            <person name="Yahiya A.S."/>
            <person name="Khan M.S."/>
            <person name="Azam M.S."/>
            <person name="Haque T."/>
            <person name="Lashkar M.Z.H."/>
            <person name="Akhand A.I."/>
            <person name="Morshed G."/>
            <person name="Roy S."/>
            <person name="Uddin K.S."/>
            <person name="Rabeya T."/>
            <person name="Hossain A.S."/>
            <person name="Chowdhury A."/>
            <person name="Snigdha A.R."/>
            <person name="Mortoza M.S."/>
            <person name="Matin S.A."/>
            <person name="Hoque S.M.E."/>
            <person name="Islam M.K."/>
            <person name="Roy D.K."/>
            <person name="Haider R."/>
            <person name="Moosa M.M."/>
            <person name="Elias S.M."/>
            <person name="Hasan A.M."/>
            <person name="Jahan S."/>
            <person name="Shafiuddin M."/>
            <person name="Mahmood N."/>
            <person name="Shommy N.S."/>
        </authorList>
    </citation>
    <scope>NUCLEOTIDE SEQUENCE [LARGE SCALE GENOMIC DNA]</scope>
    <source>
        <strain evidence="3">cv. O-4</strain>
    </source>
</reference>
<dbReference type="EMBL" id="AWUE01013715">
    <property type="protein sequence ID" value="OMP06136.1"/>
    <property type="molecule type" value="Genomic_DNA"/>
</dbReference>
<accession>A0A1R3KGA9</accession>
<evidence type="ECO:0000259" key="1">
    <source>
        <dbReference type="SMART" id="SM00256"/>
    </source>
</evidence>
<organism evidence="2 3">
    <name type="scientific">Corchorus olitorius</name>
    <dbReference type="NCBI Taxonomy" id="93759"/>
    <lineage>
        <taxon>Eukaryota</taxon>
        <taxon>Viridiplantae</taxon>
        <taxon>Streptophyta</taxon>
        <taxon>Embryophyta</taxon>
        <taxon>Tracheophyta</taxon>
        <taxon>Spermatophyta</taxon>
        <taxon>Magnoliopsida</taxon>
        <taxon>eudicotyledons</taxon>
        <taxon>Gunneridae</taxon>
        <taxon>Pentapetalae</taxon>
        <taxon>rosids</taxon>
        <taxon>malvids</taxon>
        <taxon>Malvales</taxon>
        <taxon>Malvaceae</taxon>
        <taxon>Grewioideae</taxon>
        <taxon>Apeibeae</taxon>
        <taxon>Corchorus</taxon>
    </lineage>
</organism>
<dbReference type="Pfam" id="PF08268">
    <property type="entry name" value="FBA_3"/>
    <property type="match status" value="1"/>
</dbReference>
<gene>
    <name evidence="2" type="ORF">COLO4_08318</name>
</gene>
<proteinExistence type="predicted"/>
<dbReference type="Gene3D" id="1.20.1280.50">
    <property type="match status" value="1"/>
</dbReference>
<dbReference type="InterPro" id="IPR036047">
    <property type="entry name" value="F-box-like_dom_sf"/>
</dbReference>
<dbReference type="STRING" id="93759.A0A1R3KGA9"/>
<dbReference type="OrthoDB" id="591557at2759"/>
<comment type="caution">
    <text evidence="2">The sequence shown here is derived from an EMBL/GenBank/DDBJ whole genome shotgun (WGS) entry which is preliminary data.</text>
</comment>
<dbReference type="Pfam" id="PF00646">
    <property type="entry name" value="F-box"/>
    <property type="match status" value="1"/>
</dbReference>